<name>A0A2L0F376_SORCE</name>
<reference evidence="1 2" key="1">
    <citation type="submission" date="2015-09" db="EMBL/GenBank/DDBJ databases">
        <title>Sorangium comparison.</title>
        <authorList>
            <person name="Zaburannyi N."/>
            <person name="Bunk B."/>
            <person name="Overmann J."/>
            <person name="Mueller R."/>
        </authorList>
    </citation>
    <scope>NUCLEOTIDE SEQUENCE [LARGE SCALE GENOMIC DNA]</scope>
    <source>
        <strain evidence="1 2">So ce26</strain>
    </source>
</reference>
<dbReference type="RefSeq" id="WP_104984316.1">
    <property type="nucleotide sequence ID" value="NZ_CP012673.1"/>
</dbReference>
<gene>
    <name evidence="1" type="ORF">SOCE26_075410</name>
</gene>
<dbReference type="EMBL" id="CP012673">
    <property type="protein sequence ID" value="AUX46038.1"/>
    <property type="molecule type" value="Genomic_DNA"/>
</dbReference>
<dbReference type="Proteomes" id="UP000238348">
    <property type="component" value="Chromosome"/>
</dbReference>
<accession>A0A2L0F376</accession>
<dbReference type="PANTHER" id="PTHR32329:SF2">
    <property type="entry name" value="BIFUNCTIONAL PROTEIN [INCLUDES 2-HYDROXYACYL-COA DEHYDRATASE (N-TER) AND ITS ACTIVATOR DOMAIN (C_TERM)"/>
    <property type="match status" value="1"/>
</dbReference>
<dbReference type="PANTHER" id="PTHR32329">
    <property type="entry name" value="BIFUNCTIONAL PROTEIN [INCLUDES 2-HYDROXYACYL-COA DEHYDRATASE (N-TER) AND ITS ACTIVATOR DOMAIN (C_TERM)-RELATED"/>
    <property type="match status" value="1"/>
</dbReference>
<organism evidence="1 2">
    <name type="scientific">Sorangium cellulosum</name>
    <name type="common">Polyangium cellulosum</name>
    <dbReference type="NCBI Taxonomy" id="56"/>
    <lineage>
        <taxon>Bacteria</taxon>
        <taxon>Pseudomonadati</taxon>
        <taxon>Myxococcota</taxon>
        <taxon>Polyangia</taxon>
        <taxon>Polyangiales</taxon>
        <taxon>Polyangiaceae</taxon>
        <taxon>Sorangium</taxon>
    </lineage>
</organism>
<dbReference type="AlphaFoldDB" id="A0A2L0F376"/>
<evidence type="ECO:0000313" key="1">
    <source>
        <dbReference type="EMBL" id="AUX46038.1"/>
    </source>
</evidence>
<dbReference type="InterPro" id="IPR051805">
    <property type="entry name" value="Dehydratase_Activator_Redct"/>
</dbReference>
<protein>
    <submittedName>
        <fullName evidence="1">2-hydroxyglutaryl-CoA dehydratase</fullName>
    </submittedName>
</protein>
<proteinExistence type="predicted"/>
<sequence length="642" mass="70634">MEQTITQKTRLPLVGETRSIKADIDVEAELKAFEEAERERLGLKAERRQWVDGMLKPKMTKKERENVTLLISGLTAAQDFLCEGALKGLGYNVHYFGISDNAGLQTGKEFGNRGQCNPTYFTVGGLVKHLIDLRDKQGMKTEDIIKNYVFLTAGACGPCRFGMYVTEYRKALRDAGFDGFRVMLFQQTGGLSQATGDDVGLEMNPAFFIAIIKAIVCGDTLNALAYRIRPYEVEPGATNRAMESAKRVIYKALYEQTNVFKALYEARKQFEGVRVDKLRPKAKTSIIGEFWAMTTEGDGNYALQKFLESEGGENDIQLTTAWLLYNIWECARDTRERRDLRGADEGNYGLAGLDEFGVAKRLATMRLAEGALRVGFQAFALPLGLFDYHLPDMDLVADVAKDYYSNDLRGGEGHMEVGKLIVNAVKSKAHLTVSVKPFGCMPSSGVSDGVQSLITARYPGTIFCAVETSGDGATNFYSRIQMYMFKARILAEEELARAYQEAGVTEAEVRAFLEKNPKYASPLHHAPHRVAGSAANLVYEVAPLIRQSAAERAAAKAKAAAGALRDAVKAAPAKAKAAKEFLANPETIARAREDVALIRDIVRGKAAERFSPLVKRLAGKAYFENNPEAPSVAYHGEPIAAE</sequence>
<evidence type="ECO:0000313" key="2">
    <source>
        <dbReference type="Proteomes" id="UP000238348"/>
    </source>
</evidence>
<dbReference type="OrthoDB" id="9780120at2"/>